<sequence>MNQNNQNKMMKILNKSLKAILPPKKIKPSEWVKTNTVFPDGVLQYQPTTLFKFQEEPLDATVNPKIRKICLMSSAQLLKTTILQNGMLYRMSVNPTNQIFATSSGGMLKKFRQGKWQQVIEKCPNLKALVTDKNDKNSVNDMSTQQNKDGTLTYFLNMGSPASLRTLTVPVVWVDELSGVDPDGEEGNPLQILENRTASFPQGLIVMASTPLHPDDMISQQWQLSNQQKFFIPCPHCEHEHELVWENVKFDWKPFNERRNVPVPESATLHCPKCDEVITEAQRIRAVNQGRWIATNPEVEDYYGYHISRLYSPNSSIRKIVQDFAEAWLNYDEASFYNNTLGLPWEDKSNIQPDLTMLENLRDYTFDVMNFPEKAIGCVLACDQQLDRLEVSTLAFDEKNVWLVDHRYFRGVDCTKAEDKAYAELVAYSNSKFTTPLGKRVKVLRCFIDSSNGGATKQVYKFCNTNRNWTPIKGKSVTTGAFTNDSREAGHELVNINVHEGKNTVRKLLLQALNEPGIEKAMNVHFSHSLPDDYFLQLTAEKLNKQRRWELRVEGSRNEALDCIVYGLAAIDHKVNAMGAQPYKQLRIHDHRQKELAAEKPKYKEEEILNKPTTPTKKKSSPKKKGISQLRKGGWF</sequence>
<feature type="compositionally biased region" description="Basic and acidic residues" evidence="1">
    <location>
        <begin position="596"/>
        <end position="609"/>
    </location>
</feature>
<dbReference type="Pfam" id="PF20454">
    <property type="entry name" value="GpA_nuclease"/>
    <property type="match status" value="1"/>
</dbReference>
<dbReference type="InterPro" id="IPR027417">
    <property type="entry name" value="P-loop_NTPase"/>
</dbReference>
<dbReference type="InterPro" id="IPR046454">
    <property type="entry name" value="GpA_endonuclease"/>
</dbReference>
<evidence type="ECO:0000259" key="2">
    <source>
        <dbReference type="Pfam" id="PF05876"/>
    </source>
</evidence>
<feature type="domain" description="Phage terminase large subunit GpA ATPase" evidence="2">
    <location>
        <begin position="53"/>
        <end position="292"/>
    </location>
</feature>
<dbReference type="RefSeq" id="WP_077261148.1">
    <property type="nucleotide sequence ID" value="NZ_CABFWS010000001.1"/>
</dbReference>
<accession>A0A6G2BPN6</accession>
<dbReference type="EMBL" id="WMIM01000004">
    <property type="protein sequence ID" value="MTF90142.1"/>
    <property type="molecule type" value="Genomic_DNA"/>
</dbReference>
<feature type="domain" description="Terminase large subunit GpA endonuclease" evidence="3">
    <location>
        <begin position="304"/>
        <end position="573"/>
    </location>
</feature>
<protein>
    <submittedName>
        <fullName evidence="4">Terminase</fullName>
    </submittedName>
</protein>
<reference evidence="4" key="1">
    <citation type="journal article" date="2019" name="PLoS ONE">
        <title>Whole genome sequencing snapshot of multi-drug resistant Klebsiella pneumoniae strains from hospitals and receiving wastewater treatment plants in Southern Romania.</title>
        <authorList>
            <person name="Paraschiv S."/>
            <person name="Surleac M."/>
            <person name="Czobor Barbu I."/>
            <person name="Popa L.I."/>
            <person name="Gheorghe I."/>
            <person name="Otelea D."/>
            <person name="Chifiriuc M.C."/>
        </authorList>
    </citation>
    <scope>NUCLEOTIDE SEQUENCE</scope>
    <source>
        <strain evidence="4">RADAR41</strain>
    </source>
</reference>
<proteinExistence type="predicted"/>
<gene>
    <name evidence="4" type="ORF">GJD85_07995</name>
</gene>
<dbReference type="GO" id="GO:0016887">
    <property type="term" value="F:ATP hydrolysis activity"/>
    <property type="evidence" value="ECO:0007669"/>
    <property type="project" value="InterPro"/>
</dbReference>
<comment type="caution">
    <text evidence="4">The sequence shown here is derived from an EMBL/GenBank/DDBJ whole genome shotgun (WGS) entry which is preliminary data.</text>
</comment>
<name>A0A6G2BPN6_KLEPN</name>
<evidence type="ECO:0000259" key="3">
    <source>
        <dbReference type="Pfam" id="PF20454"/>
    </source>
</evidence>
<feature type="compositionally biased region" description="Basic residues" evidence="1">
    <location>
        <begin position="616"/>
        <end position="626"/>
    </location>
</feature>
<organism evidence="4">
    <name type="scientific">Klebsiella pneumoniae</name>
    <dbReference type="NCBI Taxonomy" id="573"/>
    <lineage>
        <taxon>Bacteria</taxon>
        <taxon>Pseudomonadati</taxon>
        <taxon>Pseudomonadota</taxon>
        <taxon>Gammaproteobacteria</taxon>
        <taxon>Enterobacterales</taxon>
        <taxon>Enterobacteriaceae</taxon>
        <taxon>Klebsiella/Raoultella group</taxon>
        <taxon>Klebsiella</taxon>
        <taxon>Klebsiella pneumoniae complex</taxon>
    </lineage>
</organism>
<dbReference type="AlphaFoldDB" id="A0A6G2BPN6"/>
<dbReference type="Pfam" id="PF05876">
    <property type="entry name" value="GpA_ATPase"/>
    <property type="match status" value="1"/>
</dbReference>
<feature type="region of interest" description="Disordered" evidence="1">
    <location>
        <begin position="596"/>
        <end position="636"/>
    </location>
</feature>
<dbReference type="Gene3D" id="3.40.50.300">
    <property type="entry name" value="P-loop containing nucleotide triphosphate hydrolases"/>
    <property type="match status" value="1"/>
</dbReference>
<dbReference type="GO" id="GO:0004519">
    <property type="term" value="F:endonuclease activity"/>
    <property type="evidence" value="ECO:0007669"/>
    <property type="project" value="InterPro"/>
</dbReference>
<dbReference type="InterPro" id="IPR046453">
    <property type="entry name" value="GpA_ATPase"/>
</dbReference>
<evidence type="ECO:0000313" key="4">
    <source>
        <dbReference type="EMBL" id="MTF90142.1"/>
    </source>
</evidence>
<evidence type="ECO:0000256" key="1">
    <source>
        <dbReference type="SAM" id="MobiDB-lite"/>
    </source>
</evidence>